<sequence length="197" mass="22320">LKKHPEVVLILLILLQPNPDLQSSVSVFQPLGFSVTMATTSPKDKYLAVWVIFFMLGLGTLLPWNFFMTATVYFRNRLKEPLPTEVSANQSEAAGQHQSVLETKFNNVMTLCAMLPLLLCTCLTSFLHSLKITNDYRLVAMTTPIMEVLKRRLLAHLRKQSAYRHGDAIIHLLHQSRCHLDGAAALRIRCSFSLTWL</sequence>
<feature type="non-terminal residue" evidence="8">
    <location>
        <position position="1"/>
    </location>
</feature>
<dbReference type="STRING" id="33528.ENSGAFP00000017068"/>
<comment type="caution">
    <text evidence="8">The sequence shown here is derived from an EMBL/GenBank/DDBJ whole genome shotgun (WGS) entry which is preliminary data.</text>
</comment>
<evidence type="ECO:0000256" key="7">
    <source>
        <dbReference type="SAM" id="Phobius"/>
    </source>
</evidence>
<evidence type="ECO:0000256" key="4">
    <source>
        <dbReference type="ARBA" id="ARBA00022692"/>
    </source>
</evidence>
<evidence type="ECO:0000313" key="9">
    <source>
        <dbReference type="Proteomes" id="UP000250572"/>
    </source>
</evidence>
<evidence type="ECO:0000256" key="2">
    <source>
        <dbReference type="ARBA" id="ARBA00007965"/>
    </source>
</evidence>
<evidence type="ECO:0000256" key="6">
    <source>
        <dbReference type="ARBA" id="ARBA00023136"/>
    </source>
</evidence>
<comment type="subcellular location">
    <subcellularLocation>
        <location evidence="1">Membrane</location>
        <topology evidence="1">Multi-pass membrane protein</topology>
    </subcellularLocation>
</comment>
<keyword evidence="9" id="KW-1185">Reference proteome</keyword>
<dbReference type="AlphaFoldDB" id="A0A315VSH8"/>
<dbReference type="EMBL" id="NHOQ01001197">
    <property type="protein sequence ID" value="PWA26191.1"/>
    <property type="molecule type" value="Genomic_DNA"/>
</dbReference>
<dbReference type="PANTHER" id="PTHR10332">
    <property type="entry name" value="EQUILIBRATIVE NUCLEOSIDE TRANSPORTER"/>
    <property type="match status" value="1"/>
</dbReference>
<proteinExistence type="inferred from homology"/>
<comment type="similarity">
    <text evidence="2">Belongs to the SLC29A/ENT transporter (TC 2.A.57) family.</text>
</comment>
<name>A0A315VSH8_GAMAF</name>
<evidence type="ECO:0000256" key="5">
    <source>
        <dbReference type="ARBA" id="ARBA00022989"/>
    </source>
</evidence>
<dbReference type="InterPro" id="IPR002259">
    <property type="entry name" value="Eqnu_transpt"/>
</dbReference>
<evidence type="ECO:0000313" key="8">
    <source>
        <dbReference type="EMBL" id="PWA26191.1"/>
    </source>
</evidence>
<feature type="transmembrane region" description="Helical" evidence="7">
    <location>
        <begin position="108"/>
        <end position="127"/>
    </location>
</feature>
<keyword evidence="6 7" id="KW-0472">Membrane</keyword>
<evidence type="ECO:0000256" key="1">
    <source>
        <dbReference type="ARBA" id="ARBA00004141"/>
    </source>
</evidence>
<dbReference type="Proteomes" id="UP000250572">
    <property type="component" value="Unassembled WGS sequence"/>
</dbReference>
<keyword evidence="4 7" id="KW-0812">Transmembrane</keyword>
<dbReference type="GO" id="GO:0005337">
    <property type="term" value="F:nucleoside transmembrane transporter activity"/>
    <property type="evidence" value="ECO:0007669"/>
    <property type="project" value="InterPro"/>
</dbReference>
<feature type="transmembrane region" description="Helical" evidence="7">
    <location>
        <begin position="47"/>
        <end position="67"/>
    </location>
</feature>
<accession>A0A315VSH8</accession>
<keyword evidence="3" id="KW-0813">Transport</keyword>
<reference evidence="8 9" key="1">
    <citation type="journal article" date="2018" name="G3 (Bethesda)">
        <title>A High-Quality Reference Genome for the Invasive Mosquitofish Gambusia affinis Using a Chicago Library.</title>
        <authorList>
            <person name="Hoffberg S.L."/>
            <person name="Troendle N.J."/>
            <person name="Glenn T.C."/>
            <person name="Mahmud O."/>
            <person name="Louha S."/>
            <person name="Chalopin D."/>
            <person name="Bennetzen J.L."/>
            <person name="Mauricio R."/>
        </authorList>
    </citation>
    <scope>NUCLEOTIDE SEQUENCE [LARGE SCALE GENOMIC DNA]</scope>
    <source>
        <strain evidence="8">NE01/NJP1002.9</strain>
        <tissue evidence="8">Muscle</tissue>
    </source>
</reference>
<dbReference type="GO" id="GO:0015862">
    <property type="term" value="P:uridine transmembrane transport"/>
    <property type="evidence" value="ECO:0007669"/>
    <property type="project" value="TreeGrafter"/>
</dbReference>
<gene>
    <name evidence="8" type="ORF">CCH79_00020626</name>
</gene>
<organism evidence="8 9">
    <name type="scientific">Gambusia affinis</name>
    <name type="common">Western mosquitofish</name>
    <name type="synonym">Heterandria affinis</name>
    <dbReference type="NCBI Taxonomy" id="33528"/>
    <lineage>
        <taxon>Eukaryota</taxon>
        <taxon>Metazoa</taxon>
        <taxon>Chordata</taxon>
        <taxon>Craniata</taxon>
        <taxon>Vertebrata</taxon>
        <taxon>Euteleostomi</taxon>
        <taxon>Actinopterygii</taxon>
        <taxon>Neopterygii</taxon>
        <taxon>Teleostei</taxon>
        <taxon>Neoteleostei</taxon>
        <taxon>Acanthomorphata</taxon>
        <taxon>Ovalentaria</taxon>
        <taxon>Atherinomorphae</taxon>
        <taxon>Cyprinodontiformes</taxon>
        <taxon>Poeciliidae</taxon>
        <taxon>Poeciliinae</taxon>
        <taxon>Gambusia</taxon>
    </lineage>
</organism>
<dbReference type="GO" id="GO:0005886">
    <property type="term" value="C:plasma membrane"/>
    <property type="evidence" value="ECO:0007669"/>
    <property type="project" value="TreeGrafter"/>
</dbReference>
<dbReference type="PANTHER" id="PTHR10332:SF9">
    <property type="entry name" value="EQUILIBRATIVE NUCLEOSIDE TRANSPORTER 1"/>
    <property type="match status" value="1"/>
</dbReference>
<keyword evidence="5 7" id="KW-1133">Transmembrane helix</keyword>
<evidence type="ECO:0000256" key="3">
    <source>
        <dbReference type="ARBA" id="ARBA00022448"/>
    </source>
</evidence>
<protein>
    <submittedName>
        <fullName evidence="8">Uncharacterized protein</fullName>
    </submittedName>
</protein>